<dbReference type="RefSeq" id="WP_014895432.1">
    <property type="nucleotide sequence ID" value="NC_018513.1"/>
</dbReference>
<keyword evidence="1" id="KW-0472">Membrane</keyword>
<reference evidence="2 3" key="1">
    <citation type="journal article" date="2012" name="J. Bacteriol.">
        <title>Complete Genome Sequence of Burkholderia sp. Strain GG4, a Betaproteobacterium That Reduces 3-Oxo-N-Acylhomoserine Lactones and Produces Different N-Acylhomoserine Lactones.</title>
        <authorList>
            <person name="Hong K.W."/>
            <person name="Koh C.L."/>
            <person name="Sam C.K."/>
            <person name="Yin W.F."/>
            <person name="Chan K.G."/>
        </authorList>
    </citation>
    <scope>NUCLEOTIDE SEQUENCE [LARGE SCALE GENOMIC DNA]</scope>
    <source>
        <strain evidence="2 3">GG4</strain>
    </source>
</reference>
<dbReference type="KEGG" id="bct:GEM_0027"/>
<accession>A0A9W3JZ19</accession>
<name>A0A9W3JZ19_BURCE</name>
<dbReference type="Proteomes" id="UP000032866">
    <property type="component" value="Chromosome 1"/>
</dbReference>
<keyword evidence="1" id="KW-1133">Transmembrane helix</keyword>
<gene>
    <name evidence="2" type="ORF">GEM_0027</name>
</gene>
<evidence type="ECO:0000313" key="2">
    <source>
        <dbReference type="EMBL" id="AFQ46488.1"/>
    </source>
</evidence>
<protein>
    <submittedName>
        <fullName evidence="2">Uncharacterized protein</fullName>
    </submittedName>
</protein>
<feature type="transmembrane region" description="Helical" evidence="1">
    <location>
        <begin position="61"/>
        <end position="81"/>
    </location>
</feature>
<evidence type="ECO:0000313" key="3">
    <source>
        <dbReference type="Proteomes" id="UP000032866"/>
    </source>
</evidence>
<evidence type="ECO:0000256" key="1">
    <source>
        <dbReference type="SAM" id="Phobius"/>
    </source>
</evidence>
<dbReference type="AlphaFoldDB" id="A0A9W3JZ19"/>
<dbReference type="EMBL" id="CP003774">
    <property type="protein sequence ID" value="AFQ46488.1"/>
    <property type="molecule type" value="Genomic_DNA"/>
</dbReference>
<proteinExistence type="predicted"/>
<keyword evidence="1" id="KW-0812">Transmembrane</keyword>
<sequence length="83" mass="8512">MRDLNLTECKSVSGGAISASAIVDFINNLMKPPSGKLEKPWESPMPAPGGQTGVVESIGKGIVAVGIAIVGSIFAIGRLFGTR</sequence>
<organism evidence="2 3">
    <name type="scientific">Burkholderia cepacia GG4</name>
    <dbReference type="NCBI Taxonomy" id="1009846"/>
    <lineage>
        <taxon>Bacteria</taxon>
        <taxon>Pseudomonadati</taxon>
        <taxon>Pseudomonadota</taxon>
        <taxon>Betaproteobacteria</taxon>
        <taxon>Burkholderiales</taxon>
        <taxon>Burkholderiaceae</taxon>
        <taxon>Burkholderia</taxon>
        <taxon>Burkholderia cepacia complex</taxon>
    </lineage>
</organism>